<dbReference type="EMBL" id="JBIRYL010000001">
    <property type="protein sequence ID" value="MFI2229229.1"/>
    <property type="molecule type" value="Genomic_DNA"/>
</dbReference>
<dbReference type="PANTHER" id="PTHR23150">
    <property type="entry name" value="SULFATASE MODIFYING FACTOR 1, 2"/>
    <property type="match status" value="1"/>
</dbReference>
<dbReference type="InterPro" id="IPR016187">
    <property type="entry name" value="CTDL_fold"/>
</dbReference>
<dbReference type="RefSeq" id="WP_397059966.1">
    <property type="nucleotide sequence ID" value="NZ_JBIRYL010000001.1"/>
</dbReference>
<reference evidence="3 4" key="1">
    <citation type="submission" date="2024-10" db="EMBL/GenBank/DDBJ databases">
        <title>The Natural Products Discovery Center: Release of the First 8490 Sequenced Strains for Exploring Actinobacteria Biosynthetic Diversity.</title>
        <authorList>
            <person name="Kalkreuter E."/>
            <person name="Kautsar S.A."/>
            <person name="Yang D."/>
            <person name="Bader C.D."/>
            <person name="Teijaro C.N."/>
            <person name="Fluegel L."/>
            <person name="Davis C.M."/>
            <person name="Simpson J.R."/>
            <person name="Lauterbach L."/>
            <person name="Steele A.D."/>
            <person name="Gui C."/>
            <person name="Meng S."/>
            <person name="Li G."/>
            <person name="Viehrig K."/>
            <person name="Ye F."/>
            <person name="Su P."/>
            <person name="Kiefer A.F."/>
            <person name="Nichols A."/>
            <person name="Cepeda A.J."/>
            <person name="Yan W."/>
            <person name="Fan B."/>
            <person name="Jiang Y."/>
            <person name="Adhikari A."/>
            <person name="Zheng C.-J."/>
            <person name="Schuster L."/>
            <person name="Cowan T.M."/>
            <person name="Smanski M.J."/>
            <person name="Chevrette M.G."/>
            <person name="De Carvalho L.P.S."/>
            <person name="Shen B."/>
        </authorList>
    </citation>
    <scope>NUCLEOTIDE SEQUENCE [LARGE SCALE GENOMIC DNA]</scope>
    <source>
        <strain evidence="3 4">NPDC019377</strain>
    </source>
</reference>
<dbReference type="InterPro" id="IPR042095">
    <property type="entry name" value="SUMF_sf"/>
</dbReference>
<dbReference type="Proteomes" id="UP001611494">
    <property type="component" value="Unassembled WGS sequence"/>
</dbReference>
<name>A0ABW7VRK9_9NOCA</name>
<dbReference type="InterPro" id="IPR005532">
    <property type="entry name" value="SUMF_dom"/>
</dbReference>
<organism evidence="3 4">
    <name type="scientific">Nocardia testacea</name>
    <dbReference type="NCBI Taxonomy" id="248551"/>
    <lineage>
        <taxon>Bacteria</taxon>
        <taxon>Bacillati</taxon>
        <taxon>Actinomycetota</taxon>
        <taxon>Actinomycetes</taxon>
        <taxon>Mycobacteriales</taxon>
        <taxon>Nocardiaceae</taxon>
        <taxon>Nocardia</taxon>
    </lineage>
</organism>
<evidence type="ECO:0000259" key="2">
    <source>
        <dbReference type="Pfam" id="PF03781"/>
    </source>
</evidence>
<evidence type="ECO:0000313" key="4">
    <source>
        <dbReference type="Proteomes" id="UP001611494"/>
    </source>
</evidence>
<accession>A0ABW7VRK9</accession>
<protein>
    <submittedName>
        <fullName evidence="3">SUMF1/EgtB/PvdO family nonheme iron enzyme</fullName>
    </submittedName>
</protein>
<feature type="domain" description="Sulfatase-modifying factor enzyme-like" evidence="2">
    <location>
        <begin position="1"/>
        <end position="67"/>
    </location>
</feature>
<comment type="caution">
    <text evidence="3">The sequence shown here is derived from an EMBL/GenBank/DDBJ whole genome shotgun (WGS) entry which is preliminary data.</text>
</comment>
<sequence>MVALPGGEFLMGSDAAEGFPADGEGPARRVRIVPFRIAAHAVSNAKFATFVAEIGYRTEAEALGWSYVFSGFPSAALKLRRSTTTAAIASAFAVAMPADPNAGIAHAAEPVWSHASAEDESVVTHLDNGADPDRAAGSSPIVLR</sequence>
<keyword evidence="4" id="KW-1185">Reference proteome</keyword>
<proteinExistence type="predicted"/>
<feature type="region of interest" description="Disordered" evidence="1">
    <location>
        <begin position="125"/>
        <end position="144"/>
    </location>
</feature>
<dbReference type="PANTHER" id="PTHR23150:SF19">
    <property type="entry name" value="FORMYLGLYCINE-GENERATING ENZYME"/>
    <property type="match status" value="1"/>
</dbReference>
<gene>
    <name evidence="3" type="ORF">ACH49Z_05205</name>
</gene>
<evidence type="ECO:0000313" key="3">
    <source>
        <dbReference type="EMBL" id="MFI2229229.1"/>
    </source>
</evidence>
<dbReference type="Pfam" id="PF03781">
    <property type="entry name" value="FGE-sulfatase"/>
    <property type="match status" value="1"/>
</dbReference>
<dbReference type="Gene3D" id="3.90.1580.10">
    <property type="entry name" value="paralog of FGE (formylglycine-generating enzyme)"/>
    <property type="match status" value="1"/>
</dbReference>
<evidence type="ECO:0000256" key="1">
    <source>
        <dbReference type="SAM" id="MobiDB-lite"/>
    </source>
</evidence>
<dbReference type="InterPro" id="IPR051043">
    <property type="entry name" value="Sulfatase_Mod_Factor_Kinase"/>
</dbReference>
<dbReference type="SUPFAM" id="SSF56436">
    <property type="entry name" value="C-type lectin-like"/>
    <property type="match status" value="1"/>
</dbReference>